<evidence type="ECO:0000256" key="1">
    <source>
        <dbReference type="SAM" id="MobiDB-lite"/>
    </source>
</evidence>
<feature type="transmembrane region" description="Helical" evidence="2">
    <location>
        <begin position="42"/>
        <end position="63"/>
    </location>
</feature>
<keyword evidence="4" id="KW-1185">Reference proteome</keyword>
<keyword evidence="2" id="KW-0812">Transmembrane</keyword>
<keyword evidence="2" id="KW-1133">Transmembrane helix</keyword>
<dbReference type="AlphaFoldDB" id="A0A540WY62"/>
<evidence type="ECO:0000256" key="2">
    <source>
        <dbReference type="SAM" id="Phobius"/>
    </source>
</evidence>
<dbReference type="Proteomes" id="UP000315369">
    <property type="component" value="Unassembled WGS sequence"/>
</dbReference>
<evidence type="ECO:0000313" key="3">
    <source>
        <dbReference type="EMBL" id="TQF13956.1"/>
    </source>
</evidence>
<keyword evidence="2" id="KW-0472">Membrane</keyword>
<evidence type="ECO:0000313" key="4">
    <source>
        <dbReference type="Proteomes" id="UP000315369"/>
    </source>
</evidence>
<name>A0A540WY62_9BACT</name>
<feature type="region of interest" description="Disordered" evidence="1">
    <location>
        <begin position="1"/>
        <end position="21"/>
    </location>
</feature>
<reference evidence="3 4" key="1">
    <citation type="submission" date="2019-06" db="EMBL/GenBank/DDBJ databases">
        <authorList>
            <person name="Livingstone P."/>
            <person name="Whitworth D."/>
        </authorList>
    </citation>
    <scope>NUCLEOTIDE SEQUENCE [LARGE SCALE GENOMIC DNA]</scope>
    <source>
        <strain evidence="3 4">AM401</strain>
    </source>
</reference>
<feature type="transmembrane region" description="Helical" evidence="2">
    <location>
        <begin position="103"/>
        <end position="126"/>
    </location>
</feature>
<comment type="caution">
    <text evidence="3">The sequence shown here is derived from an EMBL/GenBank/DDBJ whole genome shotgun (WGS) entry which is preliminary data.</text>
</comment>
<dbReference type="EMBL" id="VIFM01000083">
    <property type="protein sequence ID" value="TQF13956.1"/>
    <property type="molecule type" value="Genomic_DNA"/>
</dbReference>
<dbReference type="OrthoDB" id="5520370at2"/>
<protein>
    <submittedName>
        <fullName evidence="3">DUF1634 domain-containing protein</fullName>
    </submittedName>
</protein>
<gene>
    <name evidence="3" type="ORF">FJV41_21370</name>
</gene>
<dbReference type="Pfam" id="PF07843">
    <property type="entry name" value="DUF1634"/>
    <property type="match status" value="1"/>
</dbReference>
<dbReference type="InterPro" id="IPR012861">
    <property type="entry name" value="DUF1634"/>
</dbReference>
<feature type="transmembrane region" description="Helical" evidence="2">
    <location>
        <begin position="133"/>
        <end position="154"/>
    </location>
</feature>
<sequence length="156" mass="16595">MVVMNEAPSSEPEPRPLPPSSVALPVGPEAVPLVPELLISDLLRYGVLVSMSLVTLGTLVTFFRHPDYLVSSEALERLTAPHPVPHGLADVVAGAMAARGQSFVMAGLLVMMAVPVMRVALSLLIFRQQKDRLYVAITTVVLTLLLVSFLVGAAEG</sequence>
<proteinExistence type="predicted"/>
<organism evidence="3 4">
    <name type="scientific">Myxococcus llanfairpwllgwyngyllgogerychwyrndrobwllllantysiliogogogochensis</name>
    <dbReference type="NCBI Taxonomy" id="2590453"/>
    <lineage>
        <taxon>Bacteria</taxon>
        <taxon>Pseudomonadati</taxon>
        <taxon>Myxococcota</taxon>
        <taxon>Myxococcia</taxon>
        <taxon>Myxococcales</taxon>
        <taxon>Cystobacterineae</taxon>
        <taxon>Myxococcaceae</taxon>
        <taxon>Myxococcus</taxon>
    </lineage>
</organism>
<accession>A0A540WY62</accession>